<dbReference type="RefSeq" id="WP_257857991.1">
    <property type="nucleotide sequence ID" value="NZ_CP102514.1"/>
</dbReference>
<accession>A0ABY5Q9B5</accession>
<dbReference type="EMBL" id="CP102514">
    <property type="protein sequence ID" value="UUY52250.1"/>
    <property type="molecule type" value="Genomic_DNA"/>
</dbReference>
<gene>
    <name evidence="2" type="ORF">NRK68_08955</name>
</gene>
<proteinExistence type="predicted"/>
<dbReference type="InterPro" id="IPR011249">
    <property type="entry name" value="Metalloenz_LuxS/M16"/>
</dbReference>
<evidence type="ECO:0000313" key="2">
    <source>
        <dbReference type="EMBL" id="UUY52250.1"/>
    </source>
</evidence>
<keyword evidence="3" id="KW-1185">Reference proteome</keyword>
<protein>
    <submittedName>
        <fullName evidence="2">Uncharacterized protein</fullName>
    </submittedName>
</protein>
<organism evidence="2 3">
    <name type="scientific">Streptomyces yangpuensis</name>
    <dbReference type="NCBI Taxonomy" id="1648182"/>
    <lineage>
        <taxon>Bacteria</taxon>
        <taxon>Bacillati</taxon>
        <taxon>Actinomycetota</taxon>
        <taxon>Actinomycetes</taxon>
        <taxon>Kitasatosporales</taxon>
        <taxon>Streptomycetaceae</taxon>
        <taxon>Streptomyces</taxon>
    </lineage>
</organism>
<dbReference type="Proteomes" id="UP001057738">
    <property type="component" value="Chromosome"/>
</dbReference>
<evidence type="ECO:0000256" key="1">
    <source>
        <dbReference type="SAM" id="MobiDB-lite"/>
    </source>
</evidence>
<dbReference type="GeneID" id="95573588"/>
<reference evidence="2" key="1">
    <citation type="submission" date="2022-08" db="EMBL/GenBank/DDBJ databases">
        <authorList>
            <person name="Tian L."/>
        </authorList>
    </citation>
    <scope>NUCLEOTIDE SEQUENCE</scope>
    <source>
        <strain evidence="2">CM253</strain>
    </source>
</reference>
<sequence>MQRTSADGVTVLWQAAPAPGPLSAVLSFGTGLRDETAPTLGAAHLVEALVTTHLGRRPHEFTSSVEEEATHFVVKGTPEEVTGFLHTVCSALRDLPVRYMEHATRLLGLHPPRTCDQRGAEPLSARYGPHGLGLVLHHEPDMYARLTPEAVRTHAATHFTRGNAVLALDGPPPTGLTLPLPDGPRPDRTAPRPRAGVPGTWQHRLVDTVSLLLTSRAHEPAAVAACHVLGQRVEHLTHDTRGISDGVTLHRFLRDRLTLDRVLVLRPADGHAEEAAGILWNETLNLARRGPTRQELDAFTEHARAELRCHDGHCGHDRWMSLRRALECEHFGIPFHDAATLLAQHAAVTPQDVADHLQRALTDAVLVLPPQVFPRPATPRGAPLPNSTCWRVHGEHPGTRHASGTRFRKNPLRRLITPRDESGEYLLTPWGLVVRDGNRDEHDIRFDGIALMRREGPGRVVLTGCGCDLHIHPDHVARGERLIAALDAAVPAHLVHTDD</sequence>
<feature type="region of interest" description="Disordered" evidence="1">
    <location>
        <begin position="165"/>
        <end position="199"/>
    </location>
</feature>
<dbReference type="SUPFAM" id="SSF63411">
    <property type="entry name" value="LuxS/MPP-like metallohydrolase"/>
    <property type="match status" value="1"/>
</dbReference>
<name>A0ABY5Q9B5_9ACTN</name>
<evidence type="ECO:0000313" key="3">
    <source>
        <dbReference type="Proteomes" id="UP001057738"/>
    </source>
</evidence>